<dbReference type="EMBL" id="JARJCM010000374">
    <property type="protein sequence ID" value="KAJ7017857.1"/>
    <property type="molecule type" value="Genomic_DNA"/>
</dbReference>
<gene>
    <name evidence="2" type="ORF">C8F04DRAFT_1278636</name>
</gene>
<accession>A0AAD6WMA1</accession>
<comment type="caution">
    <text evidence="2">The sequence shown here is derived from an EMBL/GenBank/DDBJ whole genome shotgun (WGS) entry which is preliminary data.</text>
</comment>
<dbReference type="AlphaFoldDB" id="A0AAD6WMA1"/>
<protein>
    <submittedName>
        <fullName evidence="2">Uncharacterized protein</fullName>
    </submittedName>
</protein>
<organism evidence="2 3">
    <name type="scientific">Mycena alexandri</name>
    <dbReference type="NCBI Taxonomy" id="1745969"/>
    <lineage>
        <taxon>Eukaryota</taxon>
        <taxon>Fungi</taxon>
        <taxon>Dikarya</taxon>
        <taxon>Basidiomycota</taxon>
        <taxon>Agaricomycotina</taxon>
        <taxon>Agaricomycetes</taxon>
        <taxon>Agaricomycetidae</taxon>
        <taxon>Agaricales</taxon>
        <taxon>Marasmiineae</taxon>
        <taxon>Mycenaceae</taxon>
        <taxon>Mycena</taxon>
    </lineage>
</organism>
<feature type="compositionally biased region" description="Basic residues" evidence="1">
    <location>
        <begin position="75"/>
        <end position="85"/>
    </location>
</feature>
<evidence type="ECO:0000313" key="3">
    <source>
        <dbReference type="Proteomes" id="UP001218188"/>
    </source>
</evidence>
<keyword evidence="3" id="KW-1185">Reference proteome</keyword>
<sequence length="163" mass="17862">MGIEGIKVASGNEAVISQCQLIPGWYQLRCADLLMLYLREPFIVLARAAARGASDPNAPLPKSRGFTTHPEAKHVPRRKAPKKPRMLTIAEKSAMFDITNKMPSPLRRTSRKIKSQLAPSSPSRNRPGGKRRAPQAVPVLQPVRAPSTLASTSRMSIAFLLNT</sequence>
<proteinExistence type="predicted"/>
<evidence type="ECO:0000256" key="1">
    <source>
        <dbReference type="SAM" id="MobiDB-lite"/>
    </source>
</evidence>
<evidence type="ECO:0000313" key="2">
    <source>
        <dbReference type="EMBL" id="KAJ7017857.1"/>
    </source>
</evidence>
<dbReference type="Proteomes" id="UP001218188">
    <property type="component" value="Unassembled WGS sequence"/>
</dbReference>
<name>A0AAD6WMA1_9AGAR</name>
<feature type="region of interest" description="Disordered" evidence="1">
    <location>
        <begin position="53"/>
        <end position="85"/>
    </location>
</feature>
<feature type="region of interest" description="Disordered" evidence="1">
    <location>
        <begin position="98"/>
        <end position="140"/>
    </location>
</feature>
<reference evidence="2" key="1">
    <citation type="submission" date="2023-03" db="EMBL/GenBank/DDBJ databases">
        <title>Massive genome expansion in bonnet fungi (Mycena s.s.) driven by repeated elements and novel gene families across ecological guilds.</title>
        <authorList>
            <consortium name="Lawrence Berkeley National Laboratory"/>
            <person name="Harder C.B."/>
            <person name="Miyauchi S."/>
            <person name="Viragh M."/>
            <person name="Kuo A."/>
            <person name="Thoen E."/>
            <person name="Andreopoulos B."/>
            <person name="Lu D."/>
            <person name="Skrede I."/>
            <person name="Drula E."/>
            <person name="Henrissat B."/>
            <person name="Morin E."/>
            <person name="Kohler A."/>
            <person name="Barry K."/>
            <person name="LaButti K."/>
            <person name="Morin E."/>
            <person name="Salamov A."/>
            <person name="Lipzen A."/>
            <person name="Mereny Z."/>
            <person name="Hegedus B."/>
            <person name="Baldrian P."/>
            <person name="Stursova M."/>
            <person name="Weitz H."/>
            <person name="Taylor A."/>
            <person name="Grigoriev I.V."/>
            <person name="Nagy L.G."/>
            <person name="Martin F."/>
            <person name="Kauserud H."/>
        </authorList>
    </citation>
    <scope>NUCLEOTIDE SEQUENCE</scope>
    <source>
        <strain evidence="2">CBHHK200</strain>
    </source>
</reference>